<sequence>MNRLDRETGSDAEEQKNVESLLEFLSFEVDKELFGIDILHIHEILKPVQITRIPNVDDYILGVINLRGEIIPIMDLKKLFGLGFAEVLPSTRIIVVVQAEKRGGLLVDSVKQVIKVHEDKVSKADASISIQYSDLIESVSQHEDSLVLNLNLGMIVNYAREAL</sequence>
<proteinExistence type="predicted"/>
<dbReference type="GO" id="GO:0007165">
    <property type="term" value="P:signal transduction"/>
    <property type="evidence" value="ECO:0007669"/>
    <property type="project" value="InterPro"/>
</dbReference>
<dbReference type="Proteomes" id="UP000231990">
    <property type="component" value="Unassembled WGS sequence"/>
</dbReference>
<dbReference type="InterPro" id="IPR039315">
    <property type="entry name" value="CheW"/>
</dbReference>
<evidence type="ECO:0000313" key="4">
    <source>
        <dbReference type="Proteomes" id="UP000231962"/>
    </source>
</evidence>
<evidence type="ECO:0000313" key="2">
    <source>
        <dbReference type="EMBL" id="PJZ68681.1"/>
    </source>
</evidence>
<keyword evidence="4" id="KW-1185">Reference proteome</keyword>
<reference evidence="4 5" key="1">
    <citation type="submission" date="2017-07" db="EMBL/GenBank/DDBJ databases">
        <title>Leptospira spp. isolated from tropical soils.</title>
        <authorList>
            <person name="Thibeaux R."/>
            <person name="Iraola G."/>
            <person name="Ferres I."/>
            <person name="Bierque E."/>
            <person name="Girault D."/>
            <person name="Soupe-Gilbert M.-E."/>
            <person name="Picardeau M."/>
            <person name="Goarant C."/>
        </authorList>
    </citation>
    <scope>NUCLEOTIDE SEQUENCE [LARGE SCALE GENOMIC DNA]</scope>
    <source>
        <strain evidence="3 5">FH1-B-B1</strain>
        <strain evidence="2 4">FH1-B-C1</strain>
    </source>
</reference>
<organism evidence="3 5">
    <name type="scientific">Leptospira perolatii</name>
    <dbReference type="NCBI Taxonomy" id="2023191"/>
    <lineage>
        <taxon>Bacteria</taxon>
        <taxon>Pseudomonadati</taxon>
        <taxon>Spirochaetota</taxon>
        <taxon>Spirochaetia</taxon>
        <taxon>Leptospirales</taxon>
        <taxon>Leptospiraceae</taxon>
        <taxon>Leptospira</taxon>
    </lineage>
</organism>
<dbReference type="InterPro" id="IPR036061">
    <property type="entry name" value="CheW-like_dom_sf"/>
</dbReference>
<gene>
    <name evidence="2" type="ORF">CH360_14890</name>
    <name evidence="3" type="ORF">CH373_08395</name>
</gene>
<dbReference type="GO" id="GO:0006935">
    <property type="term" value="P:chemotaxis"/>
    <property type="evidence" value="ECO:0007669"/>
    <property type="project" value="InterPro"/>
</dbReference>
<feature type="domain" description="CheW-like" evidence="1">
    <location>
        <begin position="21"/>
        <end position="161"/>
    </location>
</feature>
<dbReference type="OrthoDB" id="9794382at2"/>
<dbReference type="PANTHER" id="PTHR22617">
    <property type="entry name" value="CHEMOTAXIS SENSOR HISTIDINE KINASE-RELATED"/>
    <property type="match status" value="1"/>
</dbReference>
<accession>A0A2M9ZN82</accession>
<dbReference type="RefSeq" id="WP_100714849.1">
    <property type="nucleotide sequence ID" value="NZ_NPDY01000017.1"/>
</dbReference>
<evidence type="ECO:0000313" key="5">
    <source>
        <dbReference type="Proteomes" id="UP000231990"/>
    </source>
</evidence>
<dbReference type="PANTHER" id="PTHR22617:SF23">
    <property type="entry name" value="CHEMOTAXIS PROTEIN CHEW"/>
    <property type="match status" value="1"/>
</dbReference>
<dbReference type="SUPFAM" id="SSF50341">
    <property type="entry name" value="CheW-like"/>
    <property type="match status" value="1"/>
</dbReference>
<name>A0A2M9ZN82_9LEPT</name>
<dbReference type="Proteomes" id="UP000231962">
    <property type="component" value="Unassembled WGS sequence"/>
</dbReference>
<dbReference type="GO" id="GO:0005829">
    <property type="term" value="C:cytosol"/>
    <property type="evidence" value="ECO:0007669"/>
    <property type="project" value="TreeGrafter"/>
</dbReference>
<dbReference type="Gene3D" id="2.30.30.40">
    <property type="entry name" value="SH3 Domains"/>
    <property type="match status" value="1"/>
</dbReference>
<dbReference type="Pfam" id="PF01584">
    <property type="entry name" value="CheW"/>
    <property type="match status" value="1"/>
</dbReference>
<dbReference type="Gene3D" id="2.40.50.180">
    <property type="entry name" value="CheA-289, Domain 4"/>
    <property type="match status" value="1"/>
</dbReference>
<evidence type="ECO:0000259" key="1">
    <source>
        <dbReference type="PROSITE" id="PS50851"/>
    </source>
</evidence>
<dbReference type="AlphaFoldDB" id="A0A2M9ZN82"/>
<dbReference type="SMART" id="SM00260">
    <property type="entry name" value="CheW"/>
    <property type="match status" value="1"/>
</dbReference>
<dbReference type="EMBL" id="NPDY01000017">
    <property type="protein sequence ID" value="PJZ68681.1"/>
    <property type="molecule type" value="Genomic_DNA"/>
</dbReference>
<dbReference type="InterPro" id="IPR002545">
    <property type="entry name" value="CheW-lke_dom"/>
</dbReference>
<dbReference type="EMBL" id="NPDZ01000004">
    <property type="protein sequence ID" value="PJZ73517.1"/>
    <property type="molecule type" value="Genomic_DNA"/>
</dbReference>
<comment type="caution">
    <text evidence="3">The sequence shown here is derived from an EMBL/GenBank/DDBJ whole genome shotgun (WGS) entry which is preliminary data.</text>
</comment>
<dbReference type="PROSITE" id="PS50851">
    <property type="entry name" value="CHEW"/>
    <property type="match status" value="1"/>
</dbReference>
<evidence type="ECO:0000313" key="3">
    <source>
        <dbReference type="EMBL" id="PJZ73517.1"/>
    </source>
</evidence>
<protein>
    <submittedName>
        <fullName evidence="3">Chemotaxis protein CheW</fullName>
    </submittedName>
</protein>